<dbReference type="PANTHER" id="PTHR19343:SF0">
    <property type="entry name" value="T CELL RECEPTOR ALPHA VARIABLE 23_DELTA VARIABLE 6"/>
    <property type="match status" value="1"/>
</dbReference>
<evidence type="ECO:0000256" key="2">
    <source>
        <dbReference type="ARBA" id="ARBA00022859"/>
    </source>
</evidence>
<name>A0A4X2LY73_VOMUR</name>
<dbReference type="SMART" id="SM00409">
    <property type="entry name" value="IG"/>
    <property type="match status" value="1"/>
</dbReference>
<keyword evidence="10" id="KW-1185">Reference proteome</keyword>
<dbReference type="GeneTree" id="ENSGT00940000153130"/>
<dbReference type="CDD" id="cd04983">
    <property type="entry name" value="IgV_TCR_alpha"/>
    <property type="match status" value="1"/>
</dbReference>
<dbReference type="PROSITE" id="PS50835">
    <property type="entry name" value="IG_LIKE"/>
    <property type="match status" value="1"/>
</dbReference>
<dbReference type="SUPFAM" id="SSF48726">
    <property type="entry name" value="Immunoglobulin"/>
    <property type="match status" value="1"/>
</dbReference>
<dbReference type="Gene3D" id="2.60.40.10">
    <property type="entry name" value="Immunoglobulins"/>
    <property type="match status" value="1"/>
</dbReference>
<keyword evidence="4" id="KW-0675">Receptor</keyword>
<dbReference type="STRING" id="29139.ENSVURP00010026536"/>
<keyword evidence="3" id="KW-1064">Adaptive immunity</keyword>
<keyword evidence="5" id="KW-0393">Immunoglobulin domain</keyword>
<dbReference type="GO" id="GO:0002250">
    <property type="term" value="P:adaptive immune response"/>
    <property type="evidence" value="ECO:0007669"/>
    <property type="project" value="UniProtKB-KW"/>
</dbReference>
<evidence type="ECO:0000259" key="8">
    <source>
        <dbReference type="PROSITE" id="PS50835"/>
    </source>
</evidence>
<accession>A0A4X2LY73</accession>
<evidence type="ECO:0000313" key="9">
    <source>
        <dbReference type="Ensembl" id="ENSVURP00010026536.1"/>
    </source>
</evidence>
<keyword evidence="6" id="KW-1279">T cell receptor</keyword>
<reference evidence="9" key="2">
    <citation type="submission" date="2025-08" db="UniProtKB">
        <authorList>
            <consortium name="Ensembl"/>
        </authorList>
    </citation>
    <scope>IDENTIFICATION</scope>
</reference>
<keyword evidence="1 7" id="KW-0732">Signal</keyword>
<dbReference type="InterPro" id="IPR013783">
    <property type="entry name" value="Ig-like_fold"/>
</dbReference>
<sequence length="165" mass="18135">MENIFILSISVLILWLHLGWVSCQQKVEQTQFLRVQEGDSATLNCNYTDSIASYFLWYHQSPGKGPVLRIAGYSSGDEEGRFTISVNKEAKQFSLHISASQPVDSGTYFCAAVTQCSLGPCSQCINPAAGATDLVCHQTDPEAENFIILFLFAKEKIKKGSEGAM</sequence>
<evidence type="ECO:0000256" key="7">
    <source>
        <dbReference type="SAM" id="SignalP"/>
    </source>
</evidence>
<dbReference type="InterPro" id="IPR013106">
    <property type="entry name" value="Ig_V-set"/>
</dbReference>
<protein>
    <recommendedName>
        <fullName evidence="8">Ig-like domain-containing protein</fullName>
    </recommendedName>
</protein>
<dbReference type="SMART" id="SM00406">
    <property type="entry name" value="IGv"/>
    <property type="match status" value="1"/>
</dbReference>
<dbReference type="Proteomes" id="UP000314987">
    <property type="component" value="Unassembled WGS sequence"/>
</dbReference>
<evidence type="ECO:0000256" key="4">
    <source>
        <dbReference type="ARBA" id="ARBA00023170"/>
    </source>
</evidence>
<evidence type="ECO:0000256" key="6">
    <source>
        <dbReference type="ARBA" id="ARBA00043266"/>
    </source>
</evidence>
<dbReference type="Pfam" id="PF07686">
    <property type="entry name" value="V-set"/>
    <property type="match status" value="1"/>
</dbReference>
<dbReference type="AlphaFoldDB" id="A0A4X2LY73"/>
<dbReference type="InterPro" id="IPR003599">
    <property type="entry name" value="Ig_sub"/>
</dbReference>
<dbReference type="OMA" id="ATLNCNY"/>
<feature type="signal peptide" evidence="7">
    <location>
        <begin position="1"/>
        <end position="23"/>
    </location>
</feature>
<keyword evidence="2" id="KW-0391">Immunity</keyword>
<dbReference type="GO" id="GO:0042101">
    <property type="term" value="C:T cell receptor complex"/>
    <property type="evidence" value="ECO:0007669"/>
    <property type="project" value="UniProtKB-KW"/>
</dbReference>
<evidence type="ECO:0000313" key="10">
    <source>
        <dbReference type="Proteomes" id="UP000314987"/>
    </source>
</evidence>
<feature type="domain" description="Ig-like" evidence="8">
    <location>
        <begin position="35"/>
        <end position="112"/>
    </location>
</feature>
<evidence type="ECO:0000256" key="3">
    <source>
        <dbReference type="ARBA" id="ARBA00023130"/>
    </source>
</evidence>
<evidence type="ECO:0000256" key="5">
    <source>
        <dbReference type="ARBA" id="ARBA00023319"/>
    </source>
</evidence>
<dbReference type="GO" id="GO:0042605">
    <property type="term" value="F:peptide antigen binding"/>
    <property type="evidence" value="ECO:0007669"/>
    <property type="project" value="TreeGrafter"/>
</dbReference>
<reference evidence="10" key="1">
    <citation type="submission" date="2018-12" db="EMBL/GenBank/DDBJ databases">
        <authorList>
            <person name="Yazar S."/>
        </authorList>
    </citation>
    <scope>NUCLEOTIDE SEQUENCE [LARGE SCALE GENOMIC DNA]</scope>
</reference>
<proteinExistence type="predicted"/>
<feature type="chain" id="PRO_5021226226" description="Ig-like domain-containing protein" evidence="7">
    <location>
        <begin position="24"/>
        <end position="165"/>
    </location>
</feature>
<dbReference type="InterPro" id="IPR051006">
    <property type="entry name" value="TCR_variable_domain"/>
</dbReference>
<dbReference type="Ensembl" id="ENSVURT00010030224.1">
    <property type="protein sequence ID" value="ENSVURP00010026536.1"/>
    <property type="gene ID" value="ENSVURG00010020308.1"/>
</dbReference>
<dbReference type="PANTHER" id="PTHR19343">
    <property type="entry name" value="T CELL RECEPTOR ALPHA VARIABLE 1-2"/>
    <property type="match status" value="1"/>
</dbReference>
<evidence type="ECO:0000256" key="1">
    <source>
        <dbReference type="ARBA" id="ARBA00022729"/>
    </source>
</evidence>
<dbReference type="InterPro" id="IPR007110">
    <property type="entry name" value="Ig-like_dom"/>
</dbReference>
<dbReference type="InterPro" id="IPR036179">
    <property type="entry name" value="Ig-like_dom_sf"/>
</dbReference>
<organism evidence="9 10">
    <name type="scientific">Vombatus ursinus</name>
    <name type="common">Common wombat</name>
    <dbReference type="NCBI Taxonomy" id="29139"/>
    <lineage>
        <taxon>Eukaryota</taxon>
        <taxon>Metazoa</taxon>
        <taxon>Chordata</taxon>
        <taxon>Craniata</taxon>
        <taxon>Vertebrata</taxon>
        <taxon>Euteleostomi</taxon>
        <taxon>Mammalia</taxon>
        <taxon>Metatheria</taxon>
        <taxon>Diprotodontia</taxon>
        <taxon>Vombatidae</taxon>
        <taxon>Vombatus</taxon>
    </lineage>
</organism>
<reference evidence="9" key="3">
    <citation type="submission" date="2025-09" db="UniProtKB">
        <authorList>
            <consortium name="Ensembl"/>
        </authorList>
    </citation>
    <scope>IDENTIFICATION</scope>
</reference>